<evidence type="ECO:0008006" key="3">
    <source>
        <dbReference type="Google" id="ProtNLM"/>
    </source>
</evidence>
<dbReference type="Proteomes" id="UP001371305">
    <property type="component" value="Unassembled WGS sequence"/>
</dbReference>
<dbReference type="PROSITE" id="PS51257">
    <property type="entry name" value="PROKAR_LIPOPROTEIN"/>
    <property type="match status" value="1"/>
</dbReference>
<gene>
    <name evidence="1" type="ORF">WKV53_10750</name>
</gene>
<dbReference type="RefSeq" id="WP_341404581.1">
    <property type="nucleotide sequence ID" value="NZ_JBBUKT010000003.1"/>
</dbReference>
<evidence type="ECO:0000313" key="1">
    <source>
        <dbReference type="EMBL" id="MEK7950979.1"/>
    </source>
</evidence>
<name>A0ABU9ATB6_9BACT</name>
<keyword evidence="2" id="KW-1185">Reference proteome</keyword>
<evidence type="ECO:0000313" key="2">
    <source>
        <dbReference type="Proteomes" id="UP001371305"/>
    </source>
</evidence>
<accession>A0ABU9ATB6</accession>
<comment type="caution">
    <text evidence="1">The sequence shown here is derived from an EMBL/GenBank/DDBJ whole genome shotgun (WGS) entry which is preliminary data.</text>
</comment>
<protein>
    <recommendedName>
        <fullName evidence="3">Lipoprotein</fullName>
    </recommendedName>
</protein>
<proteinExistence type="predicted"/>
<organism evidence="1 2">
    <name type="scientific">Luteolibacter soli</name>
    <dbReference type="NCBI Taxonomy" id="3135280"/>
    <lineage>
        <taxon>Bacteria</taxon>
        <taxon>Pseudomonadati</taxon>
        <taxon>Verrucomicrobiota</taxon>
        <taxon>Verrucomicrobiia</taxon>
        <taxon>Verrucomicrobiales</taxon>
        <taxon>Verrucomicrobiaceae</taxon>
        <taxon>Luteolibacter</taxon>
    </lineage>
</organism>
<sequence length="49" mass="5254">MKALLKAVAITVLLTSFSGCLTKRTVTRGGQTVSEGYSFKRPFKSASSE</sequence>
<dbReference type="EMBL" id="JBBUKT010000003">
    <property type="protein sequence ID" value="MEK7950979.1"/>
    <property type="molecule type" value="Genomic_DNA"/>
</dbReference>
<reference evidence="1 2" key="1">
    <citation type="submission" date="2024-04" db="EMBL/GenBank/DDBJ databases">
        <title>Luteolibacter sp. isolated from soil.</title>
        <authorList>
            <person name="An J."/>
        </authorList>
    </citation>
    <scope>NUCLEOTIDE SEQUENCE [LARGE SCALE GENOMIC DNA]</scope>
    <source>
        <strain evidence="1 2">Y139</strain>
    </source>
</reference>